<dbReference type="PANTHER" id="PTHR35546">
    <property type="entry name" value="F-BOX PROTEIN INTERACTION DOMAIN PROTEIN-RELATED"/>
    <property type="match status" value="1"/>
</dbReference>
<dbReference type="RefSeq" id="XP_071911988.1">
    <property type="nucleotide sequence ID" value="XM_072055887.1"/>
</dbReference>
<dbReference type="PANTHER" id="PTHR35546:SF115">
    <property type="entry name" value="F-BOX DOMAIN-CONTAINING PROTEIN"/>
    <property type="match status" value="1"/>
</dbReference>
<name>A0ABM4UXH1_COFAR</name>
<organism evidence="2 3">
    <name type="scientific">Coffea arabica</name>
    <name type="common">Arabian coffee</name>
    <dbReference type="NCBI Taxonomy" id="13443"/>
    <lineage>
        <taxon>Eukaryota</taxon>
        <taxon>Viridiplantae</taxon>
        <taxon>Streptophyta</taxon>
        <taxon>Embryophyta</taxon>
        <taxon>Tracheophyta</taxon>
        <taxon>Spermatophyta</taxon>
        <taxon>Magnoliopsida</taxon>
        <taxon>eudicotyledons</taxon>
        <taxon>Gunneridae</taxon>
        <taxon>Pentapetalae</taxon>
        <taxon>asterids</taxon>
        <taxon>lamiids</taxon>
        <taxon>Gentianales</taxon>
        <taxon>Rubiaceae</taxon>
        <taxon>Ixoroideae</taxon>
        <taxon>Gardenieae complex</taxon>
        <taxon>Bertiereae - Coffeeae clade</taxon>
        <taxon>Coffeeae</taxon>
        <taxon>Coffea</taxon>
    </lineage>
</organism>
<dbReference type="InterPro" id="IPR017451">
    <property type="entry name" value="F-box-assoc_interact_dom"/>
</dbReference>
<keyword evidence="2" id="KW-1185">Reference proteome</keyword>
<evidence type="ECO:0000313" key="2">
    <source>
        <dbReference type="Proteomes" id="UP001652660"/>
    </source>
</evidence>
<protein>
    <submittedName>
        <fullName evidence="3">F-box protein At5g07610</fullName>
    </submittedName>
</protein>
<reference evidence="3" key="1">
    <citation type="submission" date="2025-08" db="UniProtKB">
        <authorList>
            <consortium name="RefSeq"/>
        </authorList>
    </citation>
    <scope>IDENTIFICATION</scope>
    <source>
        <tissue evidence="3">Leaves</tissue>
    </source>
</reference>
<evidence type="ECO:0000259" key="1">
    <source>
        <dbReference type="Pfam" id="PF07734"/>
    </source>
</evidence>
<feature type="domain" description="F-box associated beta-propeller type 1" evidence="1">
    <location>
        <begin position="15"/>
        <end position="148"/>
    </location>
</feature>
<gene>
    <name evidence="3" type="primary">LOC113696898</name>
</gene>
<dbReference type="SUPFAM" id="SSF69322">
    <property type="entry name" value="Tricorn protease domain 2"/>
    <property type="match status" value="1"/>
</dbReference>
<accession>A0ABM4UXH1</accession>
<dbReference type="InterPro" id="IPR006527">
    <property type="entry name" value="F-box-assoc_dom_typ1"/>
</dbReference>
<proteinExistence type="predicted"/>
<dbReference type="Proteomes" id="UP001652660">
    <property type="component" value="Chromosome 6e"/>
</dbReference>
<evidence type="ECO:0000313" key="3">
    <source>
        <dbReference type="RefSeq" id="XP_071911988.1"/>
    </source>
</evidence>
<sequence length="300" mass="34894">MASIVSHLNAFLYGRISAFHSCNGLLAMVFSFSCSRVKEFVVYNPTTREFKLIPTIDTVDCYKVLNIVFDPVKSDHYKLICICWDRSESSVYRFSVYSSEIGVWKNTGEMEIEELICERGVLWNGGLHWISHWNYSVCFDVDNECIGPHRYAIREPGKHADVWYFGESGGRLFYIDVNEPQGMLFDVFELELKRDCLYWSVKYQVDLAPLTTLYPQMLNENCSLSFEERFEFYTTSFLVDERKKKAGLVISLAGKIISYDINKLTVLELANVEVDAYYGPRRGFYRWDWASQHVKTLTCL</sequence>
<dbReference type="InterPro" id="IPR055290">
    <property type="entry name" value="At3g26010-like"/>
</dbReference>
<dbReference type="GeneID" id="113696898"/>
<dbReference type="Pfam" id="PF07734">
    <property type="entry name" value="FBA_1"/>
    <property type="match status" value="1"/>
</dbReference>
<dbReference type="NCBIfam" id="TIGR01640">
    <property type="entry name" value="F_box_assoc_1"/>
    <property type="match status" value="1"/>
</dbReference>